<gene>
    <name evidence="2" type="ORF">N305_00246</name>
    <name evidence="1" type="ORF">N305_08091</name>
</gene>
<proteinExistence type="predicted"/>
<dbReference type="Proteomes" id="UP000053258">
    <property type="component" value="Unassembled WGS sequence"/>
</dbReference>
<dbReference type="AlphaFoldDB" id="A0A093QJ01"/>
<evidence type="ECO:0000313" key="2">
    <source>
        <dbReference type="EMBL" id="KFW88526.1"/>
    </source>
</evidence>
<name>A0A093QJ01_9PASS</name>
<reference evidence="2 3" key="1">
    <citation type="submission" date="2014-06" db="EMBL/GenBank/DDBJ databases">
        <title>Genome evolution of avian class.</title>
        <authorList>
            <person name="Zhang G."/>
            <person name="Li C."/>
        </authorList>
    </citation>
    <scope>NUCLEOTIDE SEQUENCE [LARGE SCALE GENOMIC DNA]</scope>
    <source>
        <strain evidence="2">BGI_N305</strain>
    </source>
</reference>
<sequence length="131" mass="14667">SVLVVATVSAKATRNICSSRVRPGRLECIRWLERTLACSRPNLVFRALRYFRSFFRHIGGILICSQQCIQWQWGDRVYLGVVSSAIFASSDGVLCSTATDADGARQVAFSTSPFSSFCVFNYCNFSRNTFN</sequence>
<organism evidence="2 3">
    <name type="scientific">Manacus vitellinus</name>
    <name type="common">golden-collared manakin</name>
    <dbReference type="NCBI Taxonomy" id="328815"/>
    <lineage>
        <taxon>Eukaryota</taxon>
        <taxon>Metazoa</taxon>
        <taxon>Chordata</taxon>
        <taxon>Craniata</taxon>
        <taxon>Vertebrata</taxon>
        <taxon>Euteleostomi</taxon>
        <taxon>Archelosauria</taxon>
        <taxon>Archosauria</taxon>
        <taxon>Dinosauria</taxon>
        <taxon>Saurischia</taxon>
        <taxon>Theropoda</taxon>
        <taxon>Coelurosauria</taxon>
        <taxon>Aves</taxon>
        <taxon>Neognathae</taxon>
        <taxon>Neoaves</taxon>
        <taxon>Telluraves</taxon>
        <taxon>Australaves</taxon>
        <taxon>Passeriformes</taxon>
        <taxon>Pipridae</taxon>
        <taxon>Manacus</taxon>
    </lineage>
</organism>
<feature type="non-terminal residue" evidence="2">
    <location>
        <position position="1"/>
    </location>
</feature>
<evidence type="ECO:0000313" key="3">
    <source>
        <dbReference type="Proteomes" id="UP000053258"/>
    </source>
</evidence>
<evidence type="ECO:0000313" key="1">
    <source>
        <dbReference type="EMBL" id="KFW83672.1"/>
    </source>
</evidence>
<dbReference type="EMBL" id="KL753869">
    <property type="protein sequence ID" value="KFW88526.1"/>
    <property type="molecule type" value="Genomic_DNA"/>
</dbReference>
<accession>A0A093QJ01</accession>
<keyword evidence="3" id="KW-1185">Reference proteome</keyword>
<protein>
    <submittedName>
        <fullName evidence="2">Uncharacterized protein</fullName>
    </submittedName>
</protein>
<feature type="non-terminal residue" evidence="2">
    <location>
        <position position="131"/>
    </location>
</feature>
<dbReference type="EMBL" id="KL671826">
    <property type="protein sequence ID" value="KFW83672.1"/>
    <property type="molecule type" value="Genomic_DNA"/>
</dbReference>